<dbReference type="SUPFAM" id="SSF46785">
    <property type="entry name" value="Winged helix' DNA-binding domain"/>
    <property type="match status" value="1"/>
</dbReference>
<dbReference type="AlphaFoldDB" id="A0A0N8PPZ9"/>
<dbReference type="EMBL" id="LJCO01000008">
    <property type="protein sequence ID" value="KPV45733.1"/>
    <property type="molecule type" value="Genomic_DNA"/>
</dbReference>
<keyword evidence="1" id="KW-0805">Transcription regulation</keyword>
<organism evidence="5 6">
    <name type="scientific">Alicyclobacillus ferrooxydans</name>
    <dbReference type="NCBI Taxonomy" id="471514"/>
    <lineage>
        <taxon>Bacteria</taxon>
        <taxon>Bacillati</taxon>
        <taxon>Bacillota</taxon>
        <taxon>Bacilli</taxon>
        <taxon>Bacillales</taxon>
        <taxon>Alicyclobacillaceae</taxon>
        <taxon>Alicyclobacillus</taxon>
    </lineage>
</organism>
<accession>A0A0N8PPZ9</accession>
<keyword evidence="3" id="KW-0804">Transcription</keyword>
<dbReference type="PRINTS" id="PR00598">
    <property type="entry name" value="HTHMARR"/>
</dbReference>
<dbReference type="PROSITE" id="PS50995">
    <property type="entry name" value="HTH_MARR_2"/>
    <property type="match status" value="1"/>
</dbReference>
<dbReference type="Proteomes" id="UP000050482">
    <property type="component" value="Unassembled WGS sequence"/>
</dbReference>
<dbReference type="STRING" id="471514.AN477_00945"/>
<gene>
    <name evidence="5" type="ORF">AN477_00945</name>
</gene>
<dbReference type="GO" id="GO:0003677">
    <property type="term" value="F:DNA binding"/>
    <property type="evidence" value="ECO:0007669"/>
    <property type="project" value="UniProtKB-KW"/>
</dbReference>
<sequence>MSREVSEALRIPVVGPQVELLELLANQGPMKMSDLAAELGISLGAVTALADRMVRAGVIERKRSTTDRRVILLVQTDHGRQVLQNISETRSAVMGRYFGRLTDEEMMQMENICRKMLGVEKSR</sequence>
<evidence type="ECO:0000313" key="5">
    <source>
        <dbReference type="EMBL" id="KPV45733.1"/>
    </source>
</evidence>
<evidence type="ECO:0000256" key="1">
    <source>
        <dbReference type="ARBA" id="ARBA00023015"/>
    </source>
</evidence>
<dbReference type="PANTHER" id="PTHR42756:SF1">
    <property type="entry name" value="TRANSCRIPTIONAL REPRESSOR OF EMRAB OPERON"/>
    <property type="match status" value="1"/>
</dbReference>
<name>A0A0N8PPZ9_9BACL</name>
<dbReference type="PATRIC" id="fig|471514.4.peg.168"/>
<evidence type="ECO:0000313" key="6">
    <source>
        <dbReference type="Proteomes" id="UP000050482"/>
    </source>
</evidence>
<dbReference type="InterPro" id="IPR036388">
    <property type="entry name" value="WH-like_DNA-bd_sf"/>
</dbReference>
<keyword evidence="2" id="KW-0238">DNA-binding</keyword>
<reference evidence="5 6" key="1">
    <citation type="submission" date="2015-09" db="EMBL/GenBank/DDBJ databases">
        <title>Draft genome sequence of Alicyclobacillus ferrooxydans DSM 22381.</title>
        <authorList>
            <person name="Hemp J."/>
        </authorList>
    </citation>
    <scope>NUCLEOTIDE SEQUENCE [LARGE SCALE GENOMIC DNA]</scope>
    <source>
        <strain evidence="5 6">TC-34</strain>
    </source>
</reference>
<protein>
    <recommendedName>
        <fullName evidence="4">HTH marR-type domain-containing protein</fullName>
    </recommendedName>
</protein>
<evidence type="ECO:0000256" key="2">
    <source>
        <dbReference type="ARBA" id="ARBA00023125"/>
    </source>
</evidence>
<dbReference type="Pfam" id="PF01047">
    <property type="entry name" value="MarR"/>
    <property type="match status" value="1"/>
</dbReference>
<dbReference type="PANTHER" id="PTHR42756">
    <property type="entry name" value="TRANSCRIPTIONAL REGULATOR, MARR"/>
    <property type="match status" value="1"/>
</dbReference>
<proteinExistence type="predicted"/>
<dbReference type="Gene3D" id="1.10.10.10">
    <property type="entry name" value="Winged helix-like DNA-binding domain superfamily/Winged helix DNA-binding domain"/>
    <property type="match status" value="1"/>
</dbReference>
<dbReference type="InterPro" id="IPR000835">
    <property type="entry name" value="HTH_MarR-typ"/>
</dbReference>
<evidence type="ECO:0000259" key="4">
    <source>
        <dbReference type="PROSITE" id="PS50995"/>
    </source>
</evidence>
<dbReference type="SMART" id="SM00347">
    <property type="entry name" value="HTH_MARR"/>
    <property type="match status" value="1"/>
</dbReference>
<dbReference type="InterPro" id="IPR036390">
    <property type="entry name" value="WH_DNA-bd_sf"/>
</dbReference>
<dbReference type="GO" id="GO:0003700">
    <property type="term" value="F:DNA-binding transcription factor activity"/>
    <property type="evidence" value="ECO:0007669"/>
    <property type="project" value="InterPro"/>
</dbReference>
<evidence type="ECO:0000256" key="3">
    <source>
        <dbReference type="ARBA" id="ARBA00023163"/>
    </source>
</evidence>
<keyword evidence="6" id="KW-1185">Reference proteome</keyword>
<feature type="domain" description="HTH marR-type" evidence="4">
    <location>
        <begin position="1"/>
        <end position="118"/>
    </location>
</feature>
<comment type="caution">
    <text evidence="5">The sequence shown here is derived from an EMBL/GenBank/DDBJ whole genome shotgun (WGS) entry which is preliminary data.</text>
</comment>